<sequence length="61" mass="7052">MNPLPLGSPSRHYTAPVIPANQWWQQACKPSLLTLSLYTRQPEPDHRSLTVRKEPGPFKWQ</sequence>
<name>A0ABQ2H4W4_9PSED</name>
<organism evidence="1 2">
    <name type="scientific">Pseudomonas asuensis</name>
    <dbReference type="NCBI Taxonomy" id="1825787"/>
    <lineage>
        <taxon>Bacteria</taxon>
        <taxon>Pseudomonadati</taxon>
        <taxon>Pseudomonadota</taxon>
        <taxon>Gammaproteobacteria</taxon>
        <taxon>Pseudomonadales</taxon>
        <taxon>Pseudomonadaceae</taxon>
        <taxon>Pseudomonas</taxon>
    </lineage>
</organism>
<accession>A0ABQ2H4W4</accession>
<dbReference type="EMBL" id="BMNW01000026">
    <property type="protein sequence ID" value="GGM31719.1"/>
    <property type="molecule type" value="Genomic_DNA"/>
</dbReference>
<proteinExistence type="predicted"/>
<protein>
    <submittedName>
        <fullName evidence="1">Uncharacterized protein</fullName>
    </submittedName>
</protein>
<dbReference type="Proteomes" id="UP000616499">
    <property type="component" value="Unassembled WGS sequence"/>
</dbReference>
<evidence type="ECO:0000313" key="2">
    <source>
        <dbReference type="Proteomes" id="UP000616499"/>
    </source>
</evidence>
<keyword evidence="2" id="KW-1185">Reference proteome</keyword>
<reference evidence="2" key="1">
    <citation type="journal article" date="2019" name="Int. J. Syst. Evol. Microbiol.">
        <title>The Global Catalogue of Microorganisms (GCM) 10K type strain sequencing project: providing services to taxonomists for standard genome sequencing and annotation.</title>
        <authorList>
            <consortium name="The Broad Institute Genomics Platform"/>
            <consortium name="The Broad Institute Genome Sequencing Center for Infectious Disease"/>
            <person name="Wu L."/>
            <person name="Ma J."/>
        </authorList>
    </citation>
    <scope>NUCLEOTIDE SEQUENCE [LARGE SCALE GENOMIC DNA]</scope>
    <source>
        <strain evidence="2">JCM 13501</strain>
    </source>
</reference>
<evidence type="ECO:0000313" key="1">
    <source>
        <dbReference type="EMBL" id="GGM31719.1"/>
    </source>
</evidence>
<gene>
    <name evidence="1" type="ORF">GCM10009425_47900</name>
</gene>
<comment type="caution">
    <text evidence="1">The sequence shown here is derived from an EMBL/GenBank/DDBJ whole genome shotgun (WGS) entry which is preliminary data.</text>
</comment>